<keyword evidence="4 6" id="KW-0949">S-adenosyl-L-methionine</keyword>
<evidence type="ECO:0000256" key="4">
    <source>
        <dbReference type="ARBA" id="ARBA00022691"/>
    </source>
</evidence>
<keyword evidence="2 6" id="KW-0489">Methyltransferase</keyword>
<comment type="similarity">
    <text evidence="6">Belongs to the methyltransferase superfamily. tRNA (adenine-N(6)-)-methyltransferase family.</text>
</comment>
<dbReference type="GO" id="GO:0005737">
    <property type="term" value="C:cytoplasm"/>
    <property type="evidence" value="ECO:0007669"/>
    <property type="project" value="UniProtKB-SubCell"/>
</dbReference>
<accession>A0A915YB04</accession>
<name>A0A915YB04_9BACT</name>
<dbReference type="AlphaFoldDB" id="A0A915YB04"/>
<evidence type="ECO:0000256" key="1">
    <source>
        <dbReference type="ARBA" id="ARBA00022490"/>
    </source>
</evidence>
<keyword evidence="9" id="KW-1185">Reference proteome</keyword>
<dbReference type="SUPFAM" id="SSF53335">
    <property type="entry name" value="S-adenosyl-L-methionine-dependent methyltransferases"/>
    <property type="match status" value="1"/>
</dbReference>
<organism evidence="8 9">
    <name type="scientific">Aureispira anguillae</name>
    <dbReference type="NCBI Taxonomy" id="2864201"/>
    <lineage>
        <taxon>Bacteria</taxon>
        <taxon>Pseudomonadati</taxon>
        <taxon>Bacteroidota</taxon>
        <taxon>Saprospiria</taxon>
        <taxon>Saprospirales</taxon>
        <taxon>Saprospiraceae</taxon>
        <taxon>Aureispira</taxon>
    </lineage>
</organism>
<dbReference type="GO" id="GO:0016430">
    <property type="term" value="F:tRNA (adenine-N6)-methyltransferase activity"/>
    <property type="evidence" value="ECO:0007669"/>
    <property type="project" value="UniProtKB-UniRule"/>
</dbReference>
<keyword evidence="3 6" id="KW-0808">Transferase</keyword>
<evidence type="ECO:0000256" key="2">
    <source>
        <dbReference type="ARBA" id="ARBA00022603"/>
    </source>
</evidence>
<comment type="function">
    <text evidence="6">Specifically methylates the adenine in position 37 of tRNA(1)(Val) (anticodon cmo5UAC).</text>
</comment>
<dbReference type="Gene3D" id="3.40.50.150">
    <property type="entry name" value="Vaccinia Virus protein VP39"/>
    <property type="match status" value="1"/>
</dbReference>
<dbReference type="KEGG" id="aup:AsAng_0004730"/>
<dbReference type="PROSITE" id="PS00092">
    <property type="entry name" value="N6_MTASE"/>
    <property type="match status" value="1"/>
</dbReference>
<sequence length="241" mass="27179">MSIFRFKQFHIRQDKCAMKIGTDGVLLGAWAAIAQASSILDIGTGTGLLALMAAQRNNLANIHAIEIEEQAYLQAAENITLSKWSQRIQIFHQSIQAYTTNFSLPLYDSIISNPPYFKIEASTNILDQARRQARSTDTLSFDALLDCVQQLLNPLGNFSVILPIKEGKSFAQLAIEKGFYLKRCIEVIPRIGKPSNRLLLELVLSPSECQLGELIIRREGKNNHNYTSEFEQLHKDFLLRL</sequence>
<proteinExistence type="inferred from homology"/>
<dbReference type="HAMAP" id="MF_01872">
    <property type="entry name" value="tRNA_methyltr_YfiC"/>
    <property type="match status" value="1"/>
</dbReference>
<dbReference type="Pfam" id="PF05175">
    <property type="entry name" value="MTS"/>
    <property type="match status" value="1"/>
</dbReference>
<evidence type="ECO:0000256" key="3">
    <source>
        <dbReference type="ARBA" id="ARBA00022679"/>
    </source>
</evidence>
<dbReference type="PANTHER" id="PTHR47739">
    <property type="entry name" value="TRNA1(VAL) (ADENINE(37)-N6)-METHYLTRANSFERASE"/>
    <property type="match status" value="1"/>
</dbReference>
<keyword evidence="1 6" id="KW-0963">Cytoplasm</keyword>
<dbReference type="PANTHER" id="PTHR47739:SF1">
    <property type="entry name" value="TRNA1(VAL) (ADENINE(37)-N6)-METHYLTRANSFERASE"/>
    <property type="match status" value="1"/>
</dbReference>
<keyword evidence="5 6" id="KW-0819">tRNA processing</keyword>
<evidence type="ECO:0000256" key="5">
    <source>
        <dbReference type="ARBA" id="ARBA00022694"/>
    </source>
</evidence>
<evidence type="ECO:0000256" key="6">
    <source>
        <dbReference type="HAMAP-Rule" id="MF_01872"/>
    </source>
</evidence>
<reference evidence="8" key="1">
    <citation type="submission" date="2022-09" db="EMBL/GenBank/DDBJ databases">
        <title>Aureispira anguillicida sp. nov., isolated from Leptocephalus of Japanese eel Anguilla japonica.</title>
        <authorList>
            <person name="Yuasa K."/>
            <person name="Mekata T."/>
            <person name="Ikunari K."/>
        </authorList>
    </citation>
    <scope>NUCLEOTIDE SEQUENCE</scope>
    <source>
        <strain evidence="8">EL160426</strain>
    </source>
</reference>
<evidence type="ECO:0000259" key="7">
    <source>
        <dbReference type="Pfam" id="PF05175"/>
    </source>
</evidence>
<evidence type="ECO:0000313" key="8">
    <source>
        <dbReference type="EMBL" id="BDS09768.1"/>
    </source>
</evidence>
<dbReference type="InterPro" id="IPR022882">
    <property type="entry name" value="tRNA_adenine-N6_MeTrfase"/>
</dbReference>
<dbReference type="CDD" id="cd02440">
    <property type="entry name" value="AdoMet_MTases"/>
    <property type="match status" value="1"/>
</dbReference>
<protein>
    <recommendedName>
        <fullName evidence="6">tRNA1(Val) (adenine(37)-N6)-methyltransferase</fullName>
        <ecNumber evidence="6">2.1.1.223</ecNumber>
    </recommendedName>
    <alternativeName>
        <fullName evidence="6">tRNA m6A37 methyltransferase</fullName>
    </alternativeName>
</protein>
<dbReference type="GO" id="GO:0003676">
    <property type="term" value="F:nucleic acid binding"/>
    <property type="evidence" value="ECO:0007669"/>
    <property type="project" value="InterPro"/>
</dbReference>
<comment type="catalytic activity">
    <reaction evidence="6">
        <text>adenosine(37) in tRNA1(Val) + S-adenosyl-L-methionine = N(6)-methyladenosine(37) in tRNA1(Val) + S-adenosyl-L-homocysteine + H(+)</text>
        <dbReference type="Rhea" id="RHEA:43160"/>
        <dbReference type="Rhea" id="RHEA-COMP:10369"/>
        <dbReference type="Rhea" id="RHEA-COMP:10370"/>
        <dbReference type="ChEBI" id="CHEBI:15378"/>
        <dbReference type="ChEBI" id="CHEBI:57856"/>
        <dbReference type="ChEBI" id="CHEBI:59789"/>
        <dbReference type="ChEBI" id="CHEBI:74411"/>
        <dbReference type="ChEBI" id="CHEBI:74449"/>
        <dbReference type="EC" id="2.1.1.223"/>
    </reaction>
</comment>
<dbReference type="EC" id="2.1.1.223" evidence="6"/>
<dbReference type="InterPro" id="IPR029063">
    <property type="entry name" value="SAM-dependent_MTases_sf"/>
</dbReference>
<comment type="subcellular location">
    <subcellularLocation>
        <location evidence="6">Cytoplasm</location>
    </subcellularLocation>
</comment>
<gene>
    <name evidence="8" type="ORF">AsAng_0004730</name>
</gene>
<dbReference type="InterPro" id="IPR002052">
    <property type="entry name" value="DNA_methylase_N6_adenine_CS"/>
</dbReference>
<dbReference type="InterPro" id="IPR050210">
    <property type="entry name" value="tRNA_Adenine-N(6)_MTase"/>
</dbReference>
<dbReference type="GO" id="GO:0032259">
    <property type="term" value="P:methylation"/>
    <property type="evidence" value="ECO:0007669"/>
    <property type="project" value="UniProtKB-KW"/>
</dbReference>
<dbReference type="EMBL" id="AP026867">
    <property type="protein sequence ID" value="BDS09768.1"/>
    <property type="molecule type" value="Genomic_DNA"/>
</dbReference>
<feature type="domain" description="Methyltransferase small" evidence="7">
    <location>
        <begin position="35"/>
        <end position="129"/>
    </location>
</feature>
<evidence type="ECO:0000313" key="9">
    <source>
        <dbReference type="Proteomes" id="UP001060919"/>
    </source>
</evidence>
<dbReference type="Proteomes" id="UP001060919">
    <property type="component" value="Chromosome"/>
</dbReference>
<dbReference type="GO" id="GO:0008033">
    <property type="term" value="P:tRNA processing"/>
    <property type="evidence" value="ECO:0007669"/>
    <property type="project" value="UniProtKB-UniRule"/>
</dbReference>
<dbReference type="InterPro" id="IPR007848">
    <property type="entry name" value="Small_mtfrase_dom"/>
</dbReference>